<protein>
    <submittedName>
        <fullName evidence="1">Uncharacterized protein</fullName>
    </submittedName>
</protein>
<organism evidence="1 2">
    <name type="scientific">Linum trigynum</name>
    <dbReference type="NCBI Taxonomy" id="586398"/>
    <lineage>
        <taxon>Eukaryota</taxon>
        <taxon>Viridiplantae</taxon>
        <taxon>Streptophyta</taxon>
        <taxon>Embryophyta</taxon>
        <taxon>Tracheophyta</taxon>
        <taxon>Spermatophyta</taxon>
        <taxon>Magnoliopsida</taxon>
        <taxon>eudicotyledons</taxon>
        <taxon>Gunneridae</taxon>
        <taxon>Pentapetalae</taxon>
        <taxon>rosids</taxon>
        <taxon>fabids</taxon>
        <taxon>Malpighiales</taxon>
        <taxon>Linaceae</taxon>
        <taxon>Linum</taxon>
    </lineage>
</organism>
<gene>
    <name evidence="1" type="ORF">LTRI10_LOCUS27638</name>
</gene>
<sequence length="72" mass="8231">MAESRACVITAANRIHQRQQLSISVAEFQLRGSSIMILFGFGCRFRFQSAFDSYSVACEAFSEHRRSLRQLL</sequence>
<proteinExistence type="predicted"/>
<dbReference type="Proteomes" id="UP001497516">
    <property type="component" value="Chromosome 5"/>
</dbReference>
<evidence type="ECO:0000313" key="2">
    <source>
        <dbReference type="Proteomes" id="UP001497516"/>
    </source>
</evidence>
<name>A0AAV2EL06_9ROSI</name>
<reference evidence="1 2" key="1">
    <citation type="submission" date="2024-04" db="EMBL/GenBank/DDBJ databases">
        <authorList>
            <person name="Fracassetti M."/>
        </authorList>
    </citation>
    <scope>NUCLEOTIDE SEQUENCE [LARGE SCALE GENOMIC DNA]</scope>
</reference>
<keyword evidence="2" id="KW-1185">Reference proteome</keyword>
<accession>A0AAV2EL06</accession>
<dbReference type="EMBL" id="OZ034818">
    <property type="protein sequence ID" value="CAL1386599.1"/>
    <property type="molecule type" value="Genomic_DNA"/>
</dbReference>
<evidence type="ECO:0000313" key="1">
    <source>
        <dbReference type="EMBL" id="CAL1386599.1"/>
    </source>
</evidence>
<dbReference type="AlphaFoldDB" id="A0AAV2EL06"/>